<name>A0A2N5SIU9_9BASI</name>
<gene>
    <name evidence="1" type="ORF">PCANC_26801</name>
</gene>
<accession>A0A2N5SIU9</accession>
<evidence type="ECO:0000313" key="2">
    <source>
        <dbReference type="Proteomes" id="UP000235388"/>
    </source>
</evidence>
<reference evidence="1 2" key="1">
    <citation type="submission" date="2017-11" db="EMBL/GenBank/DDBJ databases">
        <title>De novo assembly and phasing of dikaryotic genomes from two isolates of Puccinia coronata f. sp. avenae, the causal agent of oat crown rust.</title>
        <authorList>
            <person name="Miller M.E."/>
            <person name="Zhang Y."/>
            <person name="Omidvar V."/>
            <person name="Sperschneider J."/>
            <person name="Schwessinger B."/>
            <person name="Raley C."/>
            <person name="Palmer J.M."/>
            <person name="Garnica D."/>
            <person name="Upadhyaya N."/>
            <person name="Rathjen J."/>
            <person name="Taylor J.M."/>
            <person name="Park R.F."/>
            <person name="Dodds P.N."/>
            <person name="Hirsch C.D."/>
            <person name="Kianian S.F."/>
            <person name="Figueroa M."/>
        </authorList>
    </citation>
    <scope>NUCLEOTIDE SEQUENCE [LARGE SCALE GENOMIC DNA]</scope>
    <source>
        <strain evidence="1">12NC29</strain>
    </source>
</reference>
<organism evidence="1 2">
    <name type="scientific">Puccinia coronata f. sp. avenae</name>
    <dbReference type="NCBI Taxonomy" id="200324"/>
    <lineage>
        <taxon>Eukaryota</taxon>
        <taxon>Fungi</taxon>
        <taxon>Dikarya</taxon>
        <taxon>Basidiomycota</taxon>
        <taxon>Pucciniomycotina</taxon>
        <taxon>Pucciniomycetes</taxon>
        <taxon>Pucciniales</taxon>
        <taxon>Pucciniaceae</taxon>
        <taxon>Puccinia</taxon>
    </lineage>
</organism>
<proteinExistence type="predicted"/>
<evidence type="ECO:0000313" key="1">
    <source>
        <dbReference type="EMBL" id="PLW13149.1"/>
    </source>
</evidence>
<dbReference type="OrthoDB" id="10661157at2759"/>
<keyword evidence="2" id="KW-1185">Reference proteome</keyword>
<dbReference type="Proteomes" id="UP000235388">
    <property type="component" value="Unassembled WGS sequence"/>
</dbReference>
<dbReference type="AlphaFoldDB" id="A0A2N5SIU9"/>
<comment type="caution">
    <text evidence="1">The sequence shown here is derived from an EMBL/GenBank/DDBJ whole genome shotgun (WGS) entry which is preliminary data.</text>
</comment>
<protein>
    <submittedName>
        <fullName evidence="1">Uncharacterized protein</fullName>
    </submittedName>
</protein>
<sequence length="174" mass="18866">MPSALSSYLCRTAGRLKDELIFDTTFQVPSLDHQFGGVNKYKHYVGVYLPHAKALAGQSLLPRFNSIIFSAPSMADFGWDLIPGEAYIIRGSVAHQPNGVPLWTFNPLTAKLLLNHPFQGGGAVVAVTGRGTLAEAQHIPESNYGDVGDSRSLIGVDALDDTVILDVRFRNQLS</sequence>
<dbReference type="EMBL" id="PGCJ01000959">
    <property type="protein sequence ID" value="PLW13149.1"/>
    <property type="molecule type" value="Genomic_DNA"/>
</dbReference>